<dbReference type="EMBL" id="JPQT01000134">
    <property type="protein sequence ID" value="KFE46654.1"/>
    <property type="molecule type" value="Genomic_DNA"/>
</dbReference>
<dbReference type="AlphaFoldDB" id="A0A085UTZ1"/>
<accession>A0A085UTZ1</accession>
<protein>
    <submittedName>
        <fullName evidence="1">Uncharacterized protein</fullName>
    </submittedName>
</protein>
<organism evidence="1 2">
    <name type="scientific">Pseudomonas syringae</name>
    <dbReference type="NCBI Taxonomy" id="317"/>
    <lineage>
        <taxon>Bacteria</taxon>
        <taxon>Pseudomonadati</taxon>
        <taxon>Pseudomonadota</taxon>
        <taxon>Gammaproteobacteria</taxon>
        <taxon>Pseudomonadales</taxon>
        <taxon>Pseudomonadaceae</taxon>
        <taxon>Pseudomonas</taxon>
    </lineage>
</organism>
<name>A0A085UTZ1_PSESX</name>
<proteinExistence type="predicted"/>
<comment type="caution">
    <text evidence="1">The sequence shown here is derived from an EMBL/GenBank/DDBJ whole genome shotgun (WGS) entry which is preliminary data.</text>
</comment>
<dbReference type="Proteomes" id="UP000028643">
    <property type="component" value="Unassembled WGS sequence"/>
</dbReference>
<sequence>MKELGWLQEVRNAERDVAKLRATAQVPIPATYANTVRKLYAISCNKNKPPPKPGFAGSKGMF</sequence>
<dbReference type="PATRIC" id="fig|317.174.peg.5088"/>
<gene>
    <name evidence="1" type="ORF">IV02_24875</name>
</gene>
<evidence type="ECO:0000313" key="2">
    <source>
        <dbReference type="Proteomes" id="UP000028643"/>
    </source>
</evidence>
<evidence type="ECO:0000313" key="1">
    <source>
        <dbReference type="EMBL" id="KFE46654.1"/>
    </source>
</evidence>
<reference evidence="1 2" key="1">
    <citation type="submission" date="2014-07" db="EMBL/GenBank/DDBJ databases">
        <title>Draft Genome Sequences of Environmental Pseudomonas syringae strains.</title>
        <authorList>
            <person name="Baltrus D.A."/>
            <person name="Berge O."/>
            <person name="Morris C."/>
        </authorList>
    </citation>
    <scope>NUCLEOTIDE SEQUENCE [LARGE SCALE GENOMIC DNA]</scope>
    <source>
        <strain evidence="1 2">CEB003</strain>
    </source>
</reference>